<name>A0A8K0NBN4_COCNU</name>
<proteinExistence type="predicted"/>
<dbReference type="EMBL" id="CM017884">
    <property type="protein sequence ID" value="KAG1366903.1"/>
    <property type="molecule type" value="Genomic_DNA"/>
</dbReference>
<organism evidence="2 3">
    <name type="scientific">Cocos nucifera</name>
    <name type="common">Coconut palm</name>
    <dbReference type="NCBI Taxonomy" id="13894"/>
    <lineage>
        <taxon>Eukaryota</taxon>
        <taxon>Viridiplantae</taxon>
        <taxon>Streptophyta</taxon>
        <taxon>Embryophyta</taxon>
        <taxon>Tracheophyta</taxon>
        <taxon>Spermatophyta</taxon>
        <taxon>Magnoliopsida</taxon>
        <taxon>Liliopsida</taxon>
        <taxon>Arecaceae</taxon>
        <taxon>Arecoideae</taxon>
        <taxon>Cocoseae</taxon>
        <taxon>Attaleinae</taxon>
        <taxon>Cocos</taxon>
    </lineage>
</organism>
<keyword evidence="3" id="KW-1185">Reference proteome</keyword>
<evidence type="ECO:0000256" key="1">
    <source>
        <dbReference type="SAM" id="MobiDB-lite"/>
    </source>
</evidence>
<reference evidence="2" key="2">
    <citation type="submission" date="2019-07" db="EMBL/GenBank/DDBJ databases">
        <authorList>
            <person name="Yang Y."/>
            <person name="Bocs S."/>
            <person name="Baudouin L."/>
        </authorList>
    </citation>
    <scope>NUCLEOTIDE SEQUENCE</scope>
    <source>
        <tissue evidence="2">Spear leaf of Hainan Tall coconut</tissue>
    </source>
</reference>
<comment type="caution">
    <text evidence="2">The sequence shown here is derived from an EMBL/GenBank/DDBJ whole genome shotgun (WGS) entry which is preliminary data.</text>
</comment>
<gene>
    <name evidence="2" type="ORF">COCNU_13G006930</name>
</gene>
<dbReference type="AlphaFoldDB" id="A0A8K0NBN4"/>
<evidence type="ECO:0000313" key="3">
    <source>
        <dbReference type="Proteomes" id="UP000797356"/>
    </source>
</evidence>
<dbReference type="Proteomes" id="UP000797356">
    <property type="component" value="Chromosome 13"/>
</dbReference>
<reference evidence="2" key="1">
    <citation type="journal article" date="2017" name="Gigascience">
        <title>The genome draft of coconut (Cocos nucifera).</title>
        <authorList>
            <person name="Xiao Y."/>
            <person name="Xu P."/>
            <person name="Fan H."/>
            <person name="Baudouin L."/>
            <person name="Xia W."/>
            <person name="Bocs S."/>
            <person name="Xu J."/>
            <person name="Li Q."/>
            <person name="Guo A."/>
            <person name="Zhou L."/>
            <person name="Li J."/>
            <person name="Wu Y."/>
            <person name="Ma Z."/>
            <person name="Armero A."/>
            <person name="Issali A.E."/>
            <person name="Liu N."/>
            <person name="Peng M."/>
            <person name="Yang Y."/>
        </authorList>
    </citation>
    <scope>NUCLEOTIDE SEQUENCE</scope>
    <source>
        <tissue evidence="2">Spear leaf of Hainan Tall coconut</tissue>
    </source>
</reference>
<feature type="region of interest" description="Disordered" evidence="1">
    <location>
        <begin position="1"/>
        <end position="20"/>
    </location>
</feature>
<evidence type="ECO:0000313" key="2">
    <source>
        <dbReference type="EMBL" id="KAG1366903.1"/>
    </source>
</evidence>
<accession>A0A8K0NBN4</accession>
<protein>
    <submittedName>
        <fullName evidence="2">Uncharacterized protein</fullName>
    </submittedName>
</protein>
<sequence>MECSRPSPARATAESRHRRCRTTAVAPSVFIPSKPNQTTYHRGTPLTSFTRATATGPQHHHRVRAPPPPDRHRSFFLFVLANPENRAHCHGSSSTTFACATTRSTVGHAITAAVHAPPCWIGAPRVHPPLLIGNIDAGVARKGRTLISPLLSPSLRSAPAARVPTGHAPPA</sequence>